<reference evidence="2 3" key="1">
    <citation type="submission" date="2017-07" db="EMBL/GenBank/DDBJ databases">
        <title>Genome sequence of the Sordaria macrospora wild type strain R19027.</title>
        <authorList>
            <person name="Nowrousian M."/>
            <person name="Teichert I."/>
            <person name="Kueck U."/>
        </authorList>
    </citation>
    <scope>NUCLEOTIDE SEQUENCE [LARGE SCALE GENOMIC DNA]</scope>
    <source>
        <strain evidence="2 3">R19027</strain>
        <tissue evidence="2">Mycelium</tissue>
    </source>
</reference>
<feature type="region of interest" description="Disordered" evidence="1">
    <location>
        <begin position="80"/>
        <end position="120"/>
    </location>
</feature>
<feature type="compositionally biased region" description="Low complexity" evidence="1">
    <location>
        <begin position="80"/>
        <end position="100"/>
    </location>
</feature>
<comment type="caution">
    <text evidence="2">The sequence shown here is derived from an EMBL/GenBank/DDBJ whole genome shotgun (WGS) entry which is preliminary data.</text>
</comment>
<accession>A0A8S8ZJB3</accession>
<feature type="compositionally biased region" description="Polar residues" evidence="1">
    <location>
        <begin position="21"/>
        <end position="31"/>
    </location>
</feature>
<protein>
    <submittedName>
        <fullName evidence="2">Uncharacterized protein</fullName>
    </submittedName>
</protein>
<gene>
    <name evidence="2" type="ORF">SMACR_05883</name>
</gene>
<name>A0A8S8ZJB3_SORMA</name>
<evidence type="ECO:0000256" key="1">
    <source>
        <dbReference type="SAM" id="MobiDB-lite"/>
    </source>
</evidence>
<organism evidence="2 3">
    <name type="scientific">Sordaria macrospora</name>
    <dbReference type="NCBI Taxonomy" id="5147"/>
    <lineage>
        <taxon>Eukaryota</taxon>
        <taxon>Fungi</taxon>
        <taxon>Dikarya</taxon>
        <taxon>Ascomycota</taxon>
        <taxon>Pezizomycotina</taxon>
        <taxon>Sordariomycetes</taxon>
        <taxon>Sordariomycetidae</taxon>
        <taxon>Sordariales</taxon>
        <taxon>Sordariaceae</taxon>
        <taxon>Sordaria</taxon>
    </lineage>
</organism>
<dbReference type="AlphaFoldDB" id="A0A8S8ZJB3"/>
<evidence type="ECO:0000313" key="3">
    <source>
        <dbReference type="Proteomes" id="UP000433876"/>
    </source>
</evidence>
<feature type="region of interest" description="Disordered" evidence="1">
    <location>
        <begin position="1"/>
        <end position="32"/>
    </location>
</feature>
<sequence>MESAHHITQKMENPAIEPESRASTLHTTTMESTDRITQKMEDMALDPKARAVTPSASTTSTASYAPTVFSQLQSQFNLSSNTPTTSNTTGGYIHTTTPTGLAFSNPNASGSTTTTAIDSHQSQDQDLAAILMNCDDPMGLYKSSLYSSGLHRVRSQAHSHYRPMASRNRVTKSRSTPCLRKRYYQLSHQHIEAPFPSTIVHEARIEQLPGTTENFITANDEEKEEEEKDRKTMMFFGECVWRTKERVAAEKASEAASRRLRELQEENELGIGAFEGPFSSGRGEAWTPSPKVKKTYVNQEGEVVKESWAMEMETTPIAISPVFLAGGNEDFARMDDVMDNYREEDALKEKAWEQEDGLMFTTHTFEEMIEESNYNEGWGQWKRALAGQ</sequence>
<evidence type="ECO:0000313" key="2">
    <source>
        <dbReference type="EMBL" id="KAA8628866.1"/>
    </source>
</evidence>
<proteinExistence type="predicted"/>
<dbReference type="OMA" id="EMGTTIY"/>
<dbReference type="Proteomes" id="UP000433876">
    <property type="component" value="Unassembled WGS sequence"/>
</dbReference>
<dbReference type="EMBL" id="NMPR01000160">
    <property type="protein sequence ID" value="KAA8628866.1"/>
    <property type="molecule type" value="Genomic_DNA"/>
</dbReference>
<dbReference type="VEuPathDB" id="FungiDB:SMAC_05883"/>
<feature type="compositionally biased region" description="Polar residues" evidence="1">
    <location>
        <begin position="102"/>
        <end position="120"/>
    </location>
</feature>